<accession>A0A0G1M7W8</accession>
<dbReference type="Proteomes" id="UP000034889">
    <property type="component" value="Unassembled WGS sequence"/>
</dbReference>
<dbReference type="EMBL" id="LCJM01000052">
    <property type="protein sequence ID" value="KKT76992.1"/>
    <property type="molecule type" value="Genomic_DNA"/>
</dbReference>
<gene>
    <name evidence="1" type="ORF">UW74_C0052G0006</name>
</gene>
<name>A0A0G1M7W8_9BACT</name>
<sequence>MTQAKTIVICSSGSFYKHVNEIADELRKKGFKVVVPATAEKMKGHGDYDIVKVKTWIHNSKHFNLKHGLAMGHFNEVAKGDAILIVNDDKPGQSNYIGPNATMEWGLAYYLGKPVFILNGVGKNSNYYEEVYGMSTAVLDGDLSKIKL</sequence>
<reference evidence="1 2" key="1">
    <citation type="journal article" date="2015" name="Nature">
        <title>rRNA introns, odd ribosomes, and small enigmatic genomes across a large radiation of phyla.</title>
        <authorList>
            <person name="Brown C.T."/>
            <person name="Hug L.A."/>
            <person name="Thomas B.C."/>
            <person name="Sharon I."/>
            <person name="Castelle C.J."/>
            <person name="Singh A."/>
            <person name="Wilkins M.J."/>
            <person name="Williams K.H."/>
            <person name="Banfield J.F."/>
        </authorList>
    </citation>
    <scope>NUCLEOTIDE SEQUENCE [LARGE SCALE GENOMIC DNA]</scope>
</reference>
<dbReference type="AlphaFoldDB" id="A0A0G1M7W8"/>
<dbReference type="SUPFAM" id="SSF52309">
    <property type="entry name" value="N-(deoxy)ribosyltransferase-like"/>
    <property type="match status" value="1"/>
</dbReference>
<organism evidence="1 2">
    <name type="scientific">Candidatus Giovannonibacteria bacterium GW2011_GWC2_44_8</name>
    <dbReference type="NCBI Taxonomy" id="1618657"/>
    <lineage>
        <taxon>Bacteria</taxon>
        <taxon>Candidatus Giovannoniibacteriota</taxon>
    </lineage>
</organism>
<evidence type="ECO:0008006" key="3">
    <source>
        <dbReference type="Google" id="ProtNLM"/>
    </source>
</evidence>
<protein>
    <recommendedName>
        <fullName evidence="3">MazG nucleotide pyrophosphohydrolase</fullName>
    </recommendedName>
</protein>
<evidence type="ECO:0000313" key="2">
    <source>
        <dbReference type="Proteomes" id="UP000034889"/>
    </source>
</evidence>
<evidence type="ECO:0000313" key="1">
    <source>
        <dbReference type="EMBL" id="KKT76992.1"/>
    </source>
</evidence>
<proteinExistence type="predicted"/>
<comment type="caution">
    <text evidence="1">The sequence shown here is derived from an EMBL/GenBank/DDBJ whole genome shotgun (WGS) entry which is preliminary data.</text>
</comment>